<evidence type="ECO:0000256" key="1">
    <source>
        <dbReference type="ARBA" id="ARBA00004651"/>
    </source>
</evidence>
<dbReference type="PANTHER" id="PTHR30250:SF11">
    <property type="entry name" value="O-ANTIGEN TRANSPORTER-RELATED"/>
    <property type="match status" value="1"/>
</dbReference>
<feature type="transmembrane region" description="Helical" evidence="6">
    <location>
        <begin position="215"/>
        <end position="240"/>
    </location>
</feature>
<dbReference type="InterPro" id="IPR050833">
    <property type="entry name" value="Poly_Biosynth_Transport"/>
</dbReference>
<reference evidence="7 8" key="1">
    <citation type="submission" date="2018-10" db="EMBL/GenBank/DDBJ databases">
        <title>Tessaracoccus antarcticuss sp. nov., isolated from sediment.</title>
        <authorList>
            <person name="Zhou L.Y."/>
            <person name="Du Z.J."/>
        </authorList>
    </citation>
    <scope>NUCLEOTIDE SEQUENCE [LARGE SCALE GENOMIC DNA]</scope>
    <source>
        <strain evidence="7 8">JDX10</strain>
    </source>
</reference>
<evidence type="ECO:0000256" key="4">
    <source>
        <dbReference type="ARBA" id="ARBA00022989"/>
    </source>
</evidence>
<sequence>MPHRQSFKSNVLHAIISNFSVAVVSAMATLVIPKLVGVEQYGYWQLFVFYSSYVLLIQFGVSGGANLRYAGLERSEIAARAVGLQALFLVAFAALVSVLFLWLAPSLASSPERVGVIRLTALVGLAINVRHFVLMQMQSASDFKAYSRVAIGDRVLFASVLTALLLLGVRDFVWFAWVEIFAKVLSLLVAVILTRDILSVDFREWKLAFRELLKNVYVGSKLSLASTSNMLILGVSRFLIDRVFGVAVFGAISLTLNVTTLFMVFVNAVGLVLFPALRRLGADRLPGLYGAIRIPLSSSLLVVLAFSFPIAHLINLWLPQFEIGTQYIPLLLPIIVFESRMGLLVNQYLKTLRRENLLLGVNLAALAVSVCLSFVTVYLLEDLHLAVVSIVVVLGLRAIVAEVALVRILGISLPSVMWVEIGLVGCAILMHSTLDGVVATGAFVVLLLGYFAFFRRPIVANSMELFRVLRRTK</sequence>
<evidence type="ECO:0000256" key="2">
    <source>
        <dbReference type="ARBA" id="ARBA00022475"/>
    </source>
</evidence>
<organism evidence="7 8">
    <name type="scientific">Tessaracoccus antarcticus</name>
    <dbReference type="NCBI Taxonomy" id="2479848"/>
    <lineage>
        <taxon>Bacteria</taxon>
        <taxon>Bacillati</taxon>
        <taxon>Actinomycetota</taxon>
        <taxon>Actinomycetes</taxon>
        <taxon>Propionibacteriales</taxon>
        <taxon>Propionibacteriaceae</taxon>
        <taxon>Tessaracoccus</taxon>
    </lineage>
</organism>
<evidence type="ECO:0008006" key="9">
    <source>
        <dbReference type="Google" id="ProtNLM"/>
    </source>
</evidence>
<dbReference type="EMBL" id="REFW01000001">
    <property type="protein sequence ID" value="RMB61895.1"/>
    <property type="molecule type" value="Genomic_DNA"/>
</dbReference>
<evidence type="ECO:0000313" key="8">
    <source>
        <dbReference type="Proteomes" id="UP000275256"/>
    </source>
</evidence>
<dbReference type="Proteomes" id="UP000275256">
    <property type="component" value="Unassembled WGS sequence"/>
</dbReference>
<feature type="transmembrane region" description="Helical" evidence="6">
    <location>
        <begin position="386"/>
        <end position="406"/>
    </location>
</feature>
<feature type="transmembrane region" description="Helical" evidence="6">
    <location>
        <begin position="413"/>
        <end position="430"/>
    </location>
</feature>
<keyword evidence="4 6" id="KW-1133">Transmembrane helix</keyword>
<dbReference type="PANTHER" id="PTHR30250">
    <property type="entry name" value="PST FAMILY PREDICTED COLANIC ACID TRANSPORTER"/>
    <property type="match status" value="1"/>
</dbReference>
<evidence type="ECO:0000256" key="5">
    <source>
        <dbReference type="ARBA" id="ARBA00023136"/>
    </source>
</evidence>
<accession>A0A3M0GA71</accession>
<dbReference type="RefSeq" id="WP_121900443.1">
    <property type="nucleotide sequence ID" value="NZ_REFW01000001.1"/>
</dbReference>
<feature type="transmembrane region" description="Helical" evidence="6">
    <location>
        <begin position="436"/>
        <end position="454"/>
    </location>
</feature>
<feature type="transmembrane region" description="Helical" evidence="6">
    <location>
        <begin position="294"/>
        <end position="314"/>
    </location>
</feature>
<feature type="transmembrane region" description="Helical" evidence="6">
    <location>
        <begin position="77"/>
        <end position="103"/>
    </location>
</feature>
<dbReference type="AlphaFoldDB" id="A0A3M0GA71"/>
<keyword evidence="5 6" id="KW-0472">Membrane</keyword>
<name>A0A3M0GA71_9ACTN</name>
<protein>
    <recommendedName>
        <fullName evidence="9">Polysaccharide biosynthesis protein C-terminal domain-containing protein</fullName>
    </recommendedName>
</protein>
<feature type="transmembrane region" description="Helical" evidence="6">
    <location>
        <begin position="44"/>
        <end position="65"/>
    </location>
</feature>
<comment type="caution">
    <text evidence="7">The sequence shown here is derived from an EMBL/GenBank/DDBJ whole genome shotgun (WGS) entry which is preliminary data.</text>
</comment>
<dbReference type="GO" id="GO:0005886">
    <property type="term" value="C:plasma membrane"/>
    <property type="evidence" value="ECO:0007669"/>
    <property type="project" value="UniProtKB-SubCell"/>
</dbReference>
<evidence type="ECO:0000256" key="6">
    <source>
        <dbReference type="SAM" id="Phobius"/>
    </source>
</evidence>
<evidence type="ECO:0000256" key="3">
    <source>
        <dbReference type="ARBA" id="ARBA00022692"/>
    </source>
</evidence>
<dbReference type="OrthoDB" id="385011at2"/>
<feature type="transmembrane region" description="Helical" evidence="6">
    <location>
        <begin position="115"/>
        <end position="133"/>
    </location>
</feature>
<keyword evidence="3 6" id="KW-0812">Transmembrane</keyword>
<feature type="transmembrane region" description="Helical" evidence="6">
    <location>
        <begin position="326"/>
        <end position="345"/>
    </location>
</feature>
<feature type="transmembrane region" description="Helical" evidence="6">
    <location>
        <begin position="174"/>
        <end position="194"/>
    </location>
</feature>
<keyword evidence="8" id="KW-1185">Reference proteome</keyword>
<feature type="transmembrane region" description="Helical" evidence="6">
    <location>
        <begin position="357"/>
        <end position="380"/>
    </location>
</feature>
<feature type="transmembrane region" description="Helical" evidence="6">
    <location>
        <begin position="145"/>
        <end position="168"/>
    </location>
</feature>
<keyword evidence="2" id="KW-1003">Cell membrane</keyword>
<feature type="transmembrane region" description="Helical" evidence="6">
    <location>
        <begin position="12"/>
        <end position="32"/>
    </location>
</feature>
<feature type="transmembrane region" description="Helical" evidence="6">
    <location>
        <begin position="246"/>
        <end position="274"/>
    </location>
</feature>
<evidence type="ECO:0000313" key="7">
    <source>
        <dbReference type="EMBL" id="RMB61895.1"/>
    </source>
</evidence>
<gene>
    <name evidence="7" type="ORF">EAX62_04655</name>
</gene>
<comment type="subcellular location">
    <subcellularLocation>
        <location evidence="1">Cell membrane</location>
        <topology evidence="1">Multi-pass membrane protein</topology>
    </subcellularLocation>
</comment>
<proteinExistence type="predicted"/>